<dbReference type="SUPFAM" id="SSF56112">
    <property type="entry name" value="Protein kinase-like (PK-like)"/>
    <property type="match status" value="1"/>
</dbReference>
<dbReference type="PANTHER" id="PTHR21310:SF15">
    <property type="entry name" value="AMINOGLYCOSIDE PHOSPHOTRANSFERASE DOMAIN-CONTAINING PROTEIN"/>
    <property type="match status" value="1"/>
</dbReference>
<dbReference type="STRING" id="123320.SAMN06309945_0569"/>
<sequence length="373" mass="39731">MVAGEATVEQWLAAHGGSARRETLGAGTANTVERVWLAATATQPTRSVVTKRAPDDATALTYERALLATEALALDAFGAAGLFVPRVLHCEFAAVETGDETVPGGSPRDRALSADVLALVLSHEPGVPLSEVEHPSERPSPAEHGTLLARLHLVGTAAASERDELSLFGYPYRASTRSSSLRETFGELIRNVVADAERWRVDLGGFSCPARDGLGSEASDAPALVDELALFAAAFDEVTQPTLVHFDLWPGNLLVSGGHFTAVIDAERALVADPTADLASIALLENVETWAADNAAFVSAYEKTAGCPLLPDAAAMARARLWSIYLGLIMFIETVPRAYEGDWVEPHRERVAAWISLNLDALRTGAREGQLSE</sequence>
<evidence type="ECO:0000313" key="2">
    <source>
        <dbReference type="EMBL" id="SKC39644.1"/>
    </source>
</evidence>
<evidence type="ECO:0000259" key="1">
    <source>
        <dbReference type="Pfam" id="PF01636"/>
    </source>
</evidence>
<name>A0A1T5IKB6_9MICO</name>
<organism evidence="2 3">
    <name type="scientific">Okibacterium fritillariae</name>
    <dbReference type="NCBI Taxonomy" id="123320"/>
    <lineage>
        <taxon>Bacteria</taxon>
        <taxon>Bacillati</taxon>
        <taxon>Actinomycetota</taxon>
        <taxon>Actinomycetes</taxon>
        <taxon>Micrococcales</taxon>
        <taxon>Microbacteriaceae</taxon>
        <taxon>Okibacterium</taxon>
    </lineage>
</organism>
<dbReference type="Gene3D" id="3.90.1200.10">
    <property type="match status" value="1"/>
</dbReference>
<dbReference type="InterPro" id="IPR051678">
    <property type="entry name" value="AGP_Transferase"/>
</dbReference>
<keyword evidence="3" id="KW-1185">Reference proteome</keyword>
<protein>
    <submittedName>
        <fullName evidence="2">Phosphotransferase enzyme family protein</fullName>
    </submittedName>
</protein>
<dbReference type="InterPro" id="IPR002575">
    <property type="entry name" value="Aminoglycoside_PTrfase"/>
</dbReference>
<dbReference type="Pfam" id="PF01636">
    <property type="entry name" value="APH"/>
    <property type="match status" value="1"/>
</dbReference>
<keyword evidence="2" id="KW-0808">Transferase</keyword>
<gene>
    <name evidence="2" type="ORF">SAMN06309945_0569</name>
</gene>
<dbReference type="RefSeq" id="WP_079726777.1">
    <property type="nucleotide sequence ID" value="NZ_FUZP01000001.1"/>
</dbReference>
<feature type="domain" description="Aminoglycoside phosphotransferase" evidence="1">
    <location>
        <begin position="43"/>
        <end position="305"/>
    </location>
</feature>
<accession>A0A1T5IKB6</accession>
<proteinExistence type="predicted"/>
<dbReference type="InterPro" id="IPR011009">
    <property type="entry name" value="Kinase-like_dom_sf"/>
</dbReference>
<reference evidence="2 3" key="1">
    <citation type="submission" date="2017-02" db="EMBL/GenBank/DDBJ databases">
        <authorList>
            <person name="Peterson S.W."/>
        </authorList>
    </citation>
    <scope>NUCLEOTIDE SEQUENCE [LARGE SCALE GENOMIC DNA]</scope>
    <source>
        <strain evidence="2 3">VKM Ac-2059</strain>
    </source>
</reference>
<dbReference type="GO" id="GO:0016740">
    <property type="term" value="F:transferase activity"/>
    <property type="evidence" value="ECO:0007669"/>
    <property type="project" value="UniProtKB-KW"/>
</dbReference>
<dbReference type="OrthoDB" id="5490445at2"/>
<dbReference type="EMBL" id="FUZP01000001">
    <property type="protein sequence ID" value="SKC39644.1"/>
    <property type="molecule type" value="Genomic_DNA"/>
</dbReference>
<evidence type="ECO:0000313" key="3">
    <source>
        <dbReference type="Proteomes" id="UP000190857"/>
    </source>
</evidence>
<dbReference type="AlphaFoldDB" id="A0A1T5IKB6"/>
<dbReference type="Proteomes" id="UP000190857">
    <property type="component" value="Unassembled WGS sequence"/>
</dbReference>
<dbReference type="PANTHER" id="PTHR21310">
    <property type="entry name" value="AMINOGLYCOSIDE PHOSPHOTRANSFERASE-RELATED-RELATED"/>
    <property type="match status" value="1"/>
</dbReference>